<evidence type="ECO:0000259" key="5">
    <source>
        <dbReference type="SMART" id="SM00822"/>
    </source>
</evidence>
<reference evidence="6" key="1">
    <citation type="submission" date="2022-10" db="EMBL/GenBank/DDBJ databases">
        <title>Culturing micro-colonial fungi from biological soil crusts in the Mojave desert and describing Neophaeococcomyces mojavensis, and introducing the new genera and species Taxawa tesnikishii.</title>
        <authorList>
            <person name="Kurbessoian T."/>
            <person name="Stajich J.E."/>
        </authorList>
    </citation>
    <scope>NUCLEOTIDE SEQUENCE</scope>
    <source>
        <strain evidence="6">TK_41</strain>
    </source>
</reference>
<comment type="similarity">
    <text evidence="1">Belongs to the short-chain dehydrogenases/reductases (SDR) family.</text>
</comment>
<dbReference type="Proteomes" id="UP001172673">
    <property type="component" value="Unassembled WGS sequence"/>
</dbReference>
<evidence type="ECO:0000313" key="7">
    <source>
        <dbReference type="Proteomes" id="UP001172673"/>
    </source>
</evidence>
<dbReference type="PROSITE" id="PS00061">
    <property type="entry name" value="ADH_SHORT"/>
    <property type="match status" value="1"/>
</dbReference>
<dbReference type="InterPro" id="IPR036291">
    <property type="entry name" value="NAD(P)-bd_dom_sf"/>
</dbReference>
<dbReference type="GO" id="GO:0016491">
    <property type="term" value="F:oxidoreductase activity"/>
    <property type="evidence" value="ECO:0007669"/>
    <property type="project" value="UniProtKB-KW"/>
</dbReference>
<keyword evidence="7" id="KW-1185">Reference proteome</keyword>
<dbReference type="PRINTS" id="PR00081">
    <property type="entry name" value="GDHRDH"/>
</dbReference>
<dbReference type="InterPro" id="IPR057326">
    <property type="entry name" value="KR_dom"/>
</dbReference>
<evidence type="ECO:0000313" key="6">
    <source>
        <dbReference type="EMBL" id="KAJ9614974.1"/>
    </source>
</evidence>
<dbReference type="CDD" id="cd05233">
    <property type="entry name" value="SDR_c"/>
    <property type="match status" value="1"/>
</dbReference>
<evidence type="ECO:0000256" key="4">
    <source>
        <dbReference type="ARBA" id="ARBA00023027"/>
    </source>
</evidence>
<keyword evidence="2" id="KW-0521">NADP</keyword>
<dbReference type="Gene3D" id="3.40.50.720">
    <property type="entry name" value="NAD(P)-binding Rossmann-like Domain"/>
    <property type="match status" value="1"/>
</dbReference>
<evidence type="ECO:0000256" key="1">
    <source>
        <dbReference type="ARBA" id="ARBA00006484"/>
    </source>
</evidence>
<evidence type="ECO:0000256" key="2">
    <source>
        <dbReference type="ARBA" id="ARBA00022857"/>
    </source>
</evidence>
<comment type="caution">
    <text evidence="6">The sequence shown here is derived from an EMBL/GenBank/DDBJ whole genome shotgun (WGS) entry which is preliminary data.</text>
</comment>
<dbReference type="PANTHER" id="PTHR24321:SF8">
    <property type="entry name" value="ESTRADIOL 17-BETA-DEHYDROGENASE 8-RELATED"/>
    <property type="match status" value="1"/>
</dbReference>
<dbReference type="PRINTS" id="PR00080">
    <property type="entry name" value="SDRFAMILY"/>
</dbReference>
<dbReference type="InterPro" id="IPR002347">
    <property type="entry name" value="SDR_fam"/>
</dbReference>
<keyword evidence="4" id="KW-0520">NAD</keyword>
<organism evidence="6 7">
    <name type="scientific">Cladophialophora chaetospira</name>
    <dbReference type="NCBI Taxonomy" id="386627"/>
    <lineage>
        <taxon>Eukaryota</taxon>
        <taxon>Fungi</taxon>
        <taxon>Dikarya</taxon>
        <taxon>Ascomycota</taxon>
        <taxon>Pezizomycotina</taxon>
        <taxon>Eurotiomycetes</taxon>
        <taxon>Chaetothyriomycetidae</taxon>
        <taxon>Chaetothyriales</taxon>
        <taxon>Herpotrichiellaceae</taxon>
        <taxon>Cladophialophora</taxon>
    </lineage>
</organism>
<keyword evidence="3" id="KW-0560">Oxidoreductase</keyword>
<dbReference type="InterPro" id="IPR020904">
    <property type="entry name" value="Sc_DH/Rdtase_CS"/>
</dbReference>
<dbReference type="AlphaFoldDB" id="A0AA38XK57"/>
<dbReference type="SMART" id="SM00822">
    <property type="entry name" value="PKS_KR"/>
    <property type="match status" value="1"/>
</dbReference>
<dbReference type="SUPFAM" id="SSF51735">
    <property type="entry name" value="NAD(P)-binding Rossmann-fold domains"/>
    <property type="match status" value="1"/>
</dbReference>
<evidence type="ECO:0000256" key="3">
    <source>
        <dbReference type="ARBA" id="ARBA00023002"/>
    </source>
</evidence>
<dbReference type="FunFam" id="3.40.50.720:FF:000084">
    <property type="entry name" value="Short-chain dehydrogenase reductase"/>
    <property type="match status" value="1"/>
</dbReference>
<accession>A0AA38XK57</accession>
<dbReference type="EMBL" id="JAPDRK010000002">
    <property type="protein sequence ID" value="KAJ9614974.1"/>
    <property type="molecule type" value="Genomic_DNA"/>
</dbReference>
<name>A0AA38XK57_9EURO</name>
<gene>
    <name evidence="6" type="ORF">H2200_001048</name>
</gene>
<protein>
    <recommendedName>
        <fullName evidence="5">Ketoreductase domain-containing protein</fullName>
    </recommendedName>
</protein>
<dbReference type="Pfam" id="PF13561">
    <property type="entry name" value="adh_short_C2"/>
    <property type="match status" value="1"/>
</dbReference>
<dbReference type="PANTHER" id="PTHR24321">
    <property type="entry name" value="DEHYDROGENASES, SHORT CHAIN"/>
    <property type="match status" value="1"/>
</dbReference>
<proteinExistence type="inferred from homology"/>
<sequence length="289" mass="30895">MTIDSQNGLRMGYIDDTINDRPSVEAAAKVPQVRISGDKFEGQVVVITGAAQGIGEVTACLFARQGASIALVDMDAEKAENVASKLKQENVTAEAFVCDIADEAAVRGLVDSIVGRFGQIDVLVHLAGIYPFQPIADHSFSLYQKVVSVNLDGCFLLTRAILPIMQEKGYGRIINTSSNTFESPVPGLSAYVAAKAAVRGFTRVTATEAGPGITANIIVPGLVRTDRIWNSHVTQTGERPLFDMALGKQLIKRHGLPIDVAHTICFIASPEAQFITGQVFDVSGGMTFQ</sequence>
<feature type="domain" description="Ketoreductase" evidence="5">
    <location>
        <begin position="43"/>
        <end position="226"/>
    </location>
</feature>